<dbReference type="GO" id="GO:0005886">
    <property type="term" value="C:plasma membrane"/>
    <property type="evidence" value="ECO:0007669"/>
    <property type="project" value="UniProtKB-SubCell"/>
</dbReference>
<dbReference type="InterPro" id="IPR013437">
    <property type="entry name" value="FtsW"/>
</dbReference>
<evidence type="ECO:0000256" key="14">
    <source>
        <dbReference type="ARBA" id="ARBA00038053"/>
    </source>
</evidence>
<keyword evidence="4 16" id="KW-0132">Cell division</keyword>
<dbReference type="NCBIfam" id="NF008042">
    <property type="entry name" value="PRK10774.1"/>
    <property type="match status" value="1"/>
</dbReference>
<feature type="transmembrane region" description="Helical" evidence="16">
    <location>
        <begin position="294"/>
        <end position="315"/>
    </location>
</feature>
<evidence type="ECO:0000256" key="8">
    <source>
        <dbReference type="ARBA" id="ARBA00022960"/>
    </source>
</evidence>
<keyword evidence="11 16" id="KW-0472">Membrane</keyword>
<dbReference type="GO" id="GO:0032153">
    <property type="term" value="C:cell division site"/>
    <property type="evidence" value="ECO:0007669"/>
    <property type="project" value="UniProtKB-UniRule"/>
</dbReference>
<dbReference type="PANTHER" id="PTHR30474">
    <property type="entry name" value="CELL CYCLE PROTEIN"/>
    <property type="match status" value="1"/>
</dbReference>
<dbReference type="GO" id="GO:0015648">
    <property type="term" value="F:lipid-linked peptidoglycan transporter activity"/>
    <property type="evidence" value="ECO:0007669"/>
    <property type="project" value="TreeGrafter"/>
</dbReference>
<dbReference type="UniPathway" id="UPA00219"/>
<comment type="pathway">
    <text evidence="2 16">Cell wall biogenesis; peptidoglycan biosynthesis.</text>
</comment>
<comment type="catalytic activity">
    <reaction evidence="15 16">
        <text>[GlcNAc-(1-&gt;4)-Mur2Ac(oyl-L-Ala-gamma-D-Glu-L-Lys-D-Ala-D-Ala)](n)-di-trans,octa-cis-undecaprenyl diphosphate + beta-D-GlcNAc-(1-&gt;4)-Mur2Ac(oyl-L-Ala-gamma-D-Glu-L-Lys-D-Ala-D-Ala)-di-trans,octa-cis-undecaprenyl diphosphate = [GlcNAc-(1-&gt;4)-Mur2Ac(oyl-L-Ala-gamma-D-Glu-L-Lys-D-Ala-D-Ala)](n+1)-di-trans,octa-cis-undecaprenyl diphosphate + di-trans,octa-cis-undecaprenyl diphosphate + H(+)</text>
        <dbReference type="Rhea" id="RHEA:23708"/>
        <dbReference type="Rhea" id="RHEA-COMP:9602"/>
        <dbReference type="Rhea" id="RHEA-COMP:9603"/>
        <dbReference type="ChEBI" id="CHEBI:15378"/>
        <dbReference type="ChEBI" id="CHEBI:58405"/>
        <dbReference type="ChEBI" id="CHEBI:60033"/>
        <dbReference type="ChEBI" id="CHEBI:78435"/>
        <dbReference type="EC" id="2.4.99.28"/>
    </reaction>
</comment>
<proteinExistence type="inferred from homology"/>
<keyword evidence="12 16" id="KW-0131">Cell cycle</keyword>
<dbReference type="NCBIfam" id="TIGR02614">
    <property type="entry name" value="ftsW"/>
    <property type="match status" value="1"/>
</dbReference>
<organism evidence="18 19">
    <name type="scientific">Catenovulum agarivorans DS-2</name>
    <dbReference type="NCBI Taxonomy" id="1328313"/>
    <lineage>
        <taxon>Bacteria</taxon>
        <taxon>Pseudomonadati</taxon>
        <taxon>Pseudomonadota</taxon>
        <taxon>Gammaproteobacteria</taxon>
        <taxon>Alteromonadales</taxon>
        <taxon>Alteromonadaceae</taxon>
        <taxon>Catenovulum</taxon>
    </lineage>
</organism>
<evidence type="ECO:0000256" key="3">
    <source>
        <dbReference type="ARBA" id="ARBA00022475"/>
    </source>
</evidence>
<dbReference type="GO" id="GO:0043093">
    <property type="term" value="P:FtsZ-dependent cytokinesis"/>
    <property type="evidence" value="ECO:0007669"/>
    <property type="project" value="UniProtKB-UniRule"/>
</dbReference>
<dbReference type="EC" id="2.4.99.28" evidence="16"/>
<dbReference type="PANTHER" id="PTHR30474:SF2">
    <property type="entry name" value="PEPTIDOGLYCAN GLYCOSYLTRANSFERASE FTSW-RELATED"/>
    <property type="match status" value="1"/>
</dbReference>
<dbReference type="GO" id="GO:0008955">
    <property type="term" value="F:peptidoglycan glycosyltransferase activity"/>
    <property type="evidence" value="ECO:0007669"/>
    <property type="project" value="UniProtKB-UniRule"/>
</dbReference>
<dbReference type="Pfam" id="PF01098">
    <property type="entry name" value="FTSW_RODA_SPOVE"/>
    <property type="match status" value="1"/>
</dbReference>
<feature type="transmembrane region" description="Helical" evidence="16">
    <location>
        <begin position="186"/>
        <end position="202"/>
    </location>
</feature>
<evidence type="ECO:0000256" key="4">
    <source>
        <dbReference type="ARBA" id="ARBA00022618"/>
    </source>
</evidence>
<feature type="transmembrane region" description="Helical" evidence="16">
    <location>
        <begin position="164"/>
        <end position="180"/>
    </location>
</feature>
<reference evidence="18 19" key="1">
    <citation type="journal article" date="2014" name="Genome Announc.">
        <title>Draft Genome Sequence of the Agar-Degrading Bacterium Catenovulum sp. Strain DS-2, Isolated from Intestines of Haliotis diversicolor.</title>
        <authorList>
            <person name="Shan D."/>
            <person name="Li X."/>
            <person name="Gu Z."/>
            <person name="Wei G."/>
            <person name="Gao Z."/>
            <person name="Shao Z."/>
        </authorList>
    </citation>
    <scope>NUCLEOTIDE SEQUENCE [LARGE SCALE GENOMIC DNA]</scope>
    <source>
        <strain evidence="18 19">DS-2</strain>
    </source>
</reference>
<feature type="transmembrane region" description="Helical" evidence="16">
    <location>
        <begin position="131"/>
        <end position="152"/>
    </location>
</feature>
<evidence type="ECO:0000313" key="18">
    <source>
        <dbReference type="EMBL" id="EWH11199.1"/>
    </source>
</evidence>
<accession>W7QE77</accession>
<feature type="transmembrane region" description="Helical" evidence="16">
    <location>
        <begin position="209"/>
        <end position="226"/>
    </location>
</feature>
<name>W7QE77_9ALTE</name>
<evidence type="ECO:0000256" key="12">
    <source>
        <dbReference type="ARBA" id="ARBA00023306"/>
    </source>
</evidence>
<dbReference type="InterPro" id="IPR018365">
    <property type="entry name" value="Cell_cycle_FtsW-rel_CS"/>
</dbReference>
<evidence type="ECO:0000256" key="2">
    <source>
        <dbReference type="ARBA" id="ARBA00004752"/>
    </source>
</evidence>
<evidence type="ECO:0000313" key="19">
    <source>
        <dbReference type="Proteomes" id="UP000019276"/>
    </source>
</evidence>
<keyword evidence="19" id="KW-1185">Reference proteome</keyword>
<comment type="subcellular location">
    <subcellularLocation>
        <location evidence="16">Cell inner membrane</location>
        <topology evidence="16">Multi-pass membrane protein</topology>
    </subcellularLocation>
    <subcellularLocation>
        <location evidence="1">Cell membrane</location>
        <topology evidence="1">Multi-pass membrane protein</topology>
    </subcellularLocation>
    <text evidence="16">Localizes to the division septum.</text>
</comment>
<dbReference type="GO" id="GO:0009252">
    <property type="term" value="P:peptidoglycan biosynthetic process"/>
    <property type="evidence" value="ECO:0007669"/>
    <property type="project" value="UniProtKB-UniRule"/>
</dbReference>
<evidence type="ECO:0000256" key="16">
    <source>
        <dbReference type="HAMAP-Rule" id="MF_00913"/>
    </source>
</evidence>
<keyword evidence="5 16" id="KW-0328">Glycosyltransferase</keyword>
<dbReference type="InterPro" id="IPR001182">
    <property type="entry name" value="FtsW/RodA"/>
</dbReference>
<comment type="similarity">
    <text evidence="14 16">Belongs to the SEDS family. FtsW subfamily.</text>
</comment>
<sequence>MQIEQAKPTFNQHLKRFWQSAFGVSDAHDLYDRSIVLIALGLAMLGLIMVASASLPYAMREFNNPMHFVVRHSIYLLLAAAIALFVVQLPLTWWEKYNPYLLMAALLLLVAVLIVGRTVNGATRWLAIGPINIQAAEPAKLFFFAYLAGYLVRREQEIKQNLKGFLKPLAVFFVLALLLLMQPDLGTVIVMFATTVGLLFLAGSKLIQFFSLFLTGIFAIVSLIVVEPYRMRRILSFMDPWADPFGNGYQLTQSLMAYGRGDWFGMGLGNSIQKLDYLPEAHTDFVFAILAEEFGYFGVAVVVIALFCLVGKTLSLGHRAMAAERPYAGYIAYGIAIWMSFQSAVNIGASAGLLPTKGLTLPLVSYGGSSLIVMSIAIALVVRIDHELRLMKTQATRKATKPSAKTKRPASARVGQEALINE</sequence>
<dbReference type="AlphaFoldDB" id="W7QE77"/>
<evidence type="ECO:0000256" key="17">
    <source>
        <dbReference type="SAM" id="MobiDB-lite"/>
    </source>
</evidence>
<keyword evidence="13 16" id="KW-0961">Cell wall biogenesis/degradation</keyword>
<keyword evidence="10 16" id="KW-1133">Transmembrane helix</keyword>
<feature type="transmembrane region" description="Helical" evidence="16">
    <location>
        <begin position="327"/>
        <end position="351"/>
    </location>
</feature>
<keyword evidence="6 16" id="KW-0808">Transferase</keyword>
<dbReference type="GO" id="GO:0071555">
    <property type="term" value="P:cell wall organization"/>
    <property type="evidence" value="ECO:0007669"/>
    <property type="project" value="UniProtKB-KW"/>
</dbReference>
<keyword evidence="9 16" id="KW-0573">Peptidoglycan synthesis</keyword>
<feature type="transmembrane region" description="Helical" evidence="16">
    <location>
        <begin position="363"/>
        <end position="382"/>
    </location>
</feature>
<dbReference type="EMBL" id="ARZY01000006">
    <property type="protein sequence ID" value="EWH11199.1"/>
    <property type="molecule type" value="Genomic_DNA"/>
</dbReference>
<evidence type="ECO:0000256" key="6">
    <source>
        <dbReference type="ARBA" id="ARBA00022679"/>
    </source>
</evidence>
<evidence type="ECO:0000256" key="5">
    <source>
        <dbReference type="ARBA" id="ARBA00022676"/>
    </source>
</evidence>
<dbReference type="PROSITE" id="PS00428">
    <property type="entry name" value="FTSW_RODA_SPOVE"/>
    <property type="match status" value="1"/>
</dbReference>
<keyword evidence="16" id="KW-0997">Cell inner membrane</keyword>
<comment type="function">
    <text evidence="16">Peptidoglycan polymerase that is essential for cell division.</text>
</comment>
<feature type="region of interest" description="Disordered" evidence="17">
    <location>
        <begin position="395"/>
        <end position="422"/>
    </location>
</feature>
<feature type="transmembrane region" description="Helical" evidence="16">
    <location>
        <begin position="74"/>
        <end position="93"/>
    </location>
</feature>
<evidence type="ECO:0000256" key="10">
    <source>
        <dbReference type="ARBA" id="ARBA00022989"/>
    </source>
</evidence>
<dbReference type="GO" id="GO:0008360">
    <property type="term" value="P:regulation of cell shape"/>
    <property type="evidence" value="ECO:0007669"/>
    <property type="project" value="UniProtKB-KW"/>
</dbReference>
<dbReference type="eggNOG" id="COG0772">
    <property type="taxonomic scope" value="Bacteria"/>
</dbReference>
<dbReference type="PATRIC" id="fig|1328313.3.peg.1045"/>
<evidence type="ECO:0000256" key="13">
    <source>
        <dbReference type="ARBA" id="ARBA00023316"/>
    </source>
</evidence>
<feature type="compositionally biased region" description="Basic residues" evidence="17">
    <location>
        <begin position="398"/>
        <end position="410"/>
    </location>
</feature>
<comment type="caution">
    <text evidence="18">The sequence shown here is derived from an EMBL/GenBank/DDBJ whole genome shotgun (WGS) entry which is preliminary data.</text>
</comment>
<dbReference type="Proteomes" id="UP000019276">
    <property type="component" value="Unassembled WGS sequence"/>
</dbReference>
<protein>
    <recommendedName>
        <fullName evidence="16">Probable peptidoglycan glycosyltransferase FtsW</fullName>
        <shortName evidence="16">PGT</shortName>
        <ecNumber evidence="16">2.4.99.28</ecNumber>
    </recommendedName>
    <alternativeName>
        <fullName evidence="16">Cell division protein FtsW</fullName>
    </alternativeName>
    <alternativeName>
        <fullName evidence="16">Cell wall polymerase</fullName>
    </alternativeName>
    <alternativeName>
        <fullName evidence="16">Peptidoglycan polymerase</fullName>
        <shortName evidence="16">PG polymerase</shortName>
    </alternativeName>
</protein>
<gene>
    <name evidence="16" type="primary">ftsW</name>
    <name evidence="18" type="ORF">DS2_05060</name>
</gene>
<evidence type="ECO:0000256" key="7">
    <source>
        <dbReference type="ARBA" id="ARBA00022692"/>
    </source>
</evidence>
<evidence type="ECO:0000256" key="1">
    <source>
        <dbReference type="ARBA" id="ARBA00004651"/>
    </source>
</evidence>
<evidence type="ECO:0000256" key="11">
    <source>
        <dbReference type="ARBA" id="ARBA00023136"/>
    </source>
</evidence>
<evidence type="ECO:0000256" key="9">
    <source>
        <dbReference type="ARBA" id="ARBA00022984"/>
    </source>
</evidence>
<dbReference type="RefSeq" id="WP_235188545.1">
    <property type="nucleotide sequence ID" value="NZ_ARZY01000006.1"/>
</dbReference>
<keyword evidence="3 16" id="KW-1003">Cell membrane</keyword>
<feature type="transmembrane region" description="Helical" evidence="16">
    <location>
        <begin position="100"/>
        <end position="119"/>
    </location>
</feature>
<keyword evidence="7 16" id="KW-0812">Transmembrane</keyword>
<feature type="transmembrane region" description="Helical" evidence="16">
    <location>
        <begin position="35"/>
        <end position="54"/>
    </location>
</feature>
<evidence type="ECO:0000256" key="15">
    <source>
        <dbReference type="ARBA" id="ARBA00049902"/>
    </source>
</evidence>
<keyword evidence="8 16" id="KW-0133">Cell shape</keyword>
<dbReference type="STRING" id="1328313.DS2_05060"/>
<dbReference type="HAMAP" id="MF_00913">
    <property type="entry name" value="PGT_FtsW_proteobact"/>
    <property type="match status" value="1"/>
</dbReference>